<dbReference type="EMBL" id="UINC01001195">
    <property type="protein sequence ID" value="SUZ73963.1"/>
    <property type="molecule type" value="Genomic_DNA"/>
</dbReference>
<sequence length="23" mass="2406">VAPASWKARAWAAGLLPYTVSCS</sequence>
<name>A0A381Q8K7_9ZZZZ</name>
<accession>A0A381Q8K7</accession>
<reference evidence="1" key="1">
    <citation type="submission" date="2018-05" db="EMBL/GenBank/DDBJ databases">
        <authorList>
            <person name="Lanie J.A."/>
            <person name="Ng W.-L."/>
            <person name="Kazmierczak K.M."/>
            <person name="Andrzejewski T.M."/>
            <person name="Davidsen T.M."/>
            <person name="Wayne K.J."/>
            <person name="Tettelin H."/>
            <person name="Glass J.I."/>
            <person name="Rusch D."/>
            <person name="Podicherti R."/>
            <person name="Tsui H.-C.T."/>
            <person name="Winkler M.E."/>
        </authorList>
    </citation>
    <scope>NUCLEOTIDE SEQUENCE</scope>
</reference>
<dbReference type="AlphaFoldDB" id="A0A381Q8K7"/>
<evidence type="ECO:0000313" key="1">
    <source>
        <dbReference type="EMBL" id="SUZ73963.1"/>
    </source>
</evidence>
<proteinExistence type="predicted"/>
<feature type="non-terminal residue" evidence="1">
    <location>
        <position position="1"/>
    </location>
</feature>
<organism evidence="1">
    <name type="scientific">marine metagenome</name>
    <dbReference type="NCBI Taxonomy" id="408172"/>
    <lineage>
        <taxon>unclassified sequences</taxon>
        <taxon>metagenomes</taxon>
        <taxon>ecological metagenomes</taxon>
    </lineage>
</organism>
<protein>
    <submittedName>
        <fullName evidence="1">Uncharacterized protein</fullName>
    </submittedName>
</protein>
<gene>
    <name evidence="1" type="ORF">METZ01_LOCUS26817</name>
</gene>